<dbReference type="InterPro" id="IPR029063">
    <property type="entry name" value="SAM-dependent_MTases_sf"/>
</dbReference>
<reference evidence="1 2" key="1">
    <citation type="submission" date="2018-03" db="EMBL/GenBank/DDBJ databases">
        <title>Genomic Encyclopedia of Archaeal and Bacterial Type Strains, Phase II (KMG-II): from individual species to whole genera.</title>
        <authorList>
            <person name="Goeker M."/>
        </authorList>
    </citation>
    <scope>NUCLEOTIDE SEQUENCE [LARGE SCALE GENOMIC DNA]</scope>
    <source>
        <strain evidence="1 2">DSM 25328</strain>
    </source>
</reference>
<accession>A0A2T1AFA3</accession>
<sequence>MQVRIPYEKCPLCESKHIVKSATGNCSKHPLYDPVVPPVMQWMDCETCKHQFVDGYFTDEALSVVFRNTNDHQKVGHKLEEQRSVSSMMIEKVLPYKSAGAWLDVGFGNGSLLFTAEEYGFHPIGVDLREDNVSAMKSLGFEAYCDLVQDIEFKNKLSVVSMMDVLEHIPYPKEVLSSLHSNMEEGGCLLISMPNTENIIWKLLTNNNANPFLGELEHYHNFSRTRLFSLLKECGFDAVRYGISQRYRVCMEVVALKA</sequence>
<protein>
    <submittedName>
        <fullName evidence="1">Methyltransferase family protein</fullName>
    </submittedName>
</protein>
<dbReference type="GO" id="GO:0008168">
    <property type="term" value="F:methyltransferase activity"/>
    <property type="evidence" value="ECO:0007669"/>
    <property type="project" value="UniProtKB-KW"/>
</dbReference>
<comment type="caution">
    <text evidence="1">The sequence shown here is derived from an EMBL/GenBank/DDBJ whole genome shotgun (WGS) entry which is preliminary data.</text>
</comment>
<dbReference type="EMBL" id="PVUF01000007">
    <property type="protein sequence ID" value="PRZ47269.1"/>
    <property type="molecule type" value="Genomic_DNA"/>
</dbReference>
<gene>
    <name evidence="1" type="ORF">CLV89_107116</name>
</gene>
<keyword evidence="1" id="KW-0489">Methyltransferase</keyword>
<evidence type="ECO:0000313" key="1">
    <source>
        <dbReference type="EMBL" id="PRZ47269.1"/>
    </source>
</evidence>
<dbReference type="Pfam" id="PF13489">
    <property type="entry name" value="Methyltransf_23"/>
    <property type="match status" value="1"/>
</dbReference>
<dbReference type="Gene3D" id="3.40.50.150">
    <property type="entry name" value="Vaccinia Virus protein VP39"/>
    <property type="match status" value="1"/>
</dbReference>
<evidence type="ECO:0000313" key="2">
    <source>
        <dbReference type="Proteomes" id="UP000237718"/>
    </source>
</evidence>
<organism evidence="1 2">
    <name type="scientific">Tritonibacter scottomollicae</name>
    <name type="common">Epibacterium scottomollicae</name>
    <dbReference type="NCBI Taxonomy" id="483013"/>
    <lineage>
        <taxon>Bacteria</taxon>
        <taxon>Pseudomonadati</taxon>
        <taxon>Pseudomonadota</taxon>
        <taxon>Alphaproteobacteria</taxon>
        <taxon>Rhodobacterales</taxon>
        <taxon>Paracoccaceae</taxon>
        <taxon>Tritonibacter</taxon>
    </lineage>
</organism>
<dbReference type="AlphaFoldDB" id="A0A2T1AFA3"/>
<proteinExistence type="predicted"/>
<dbReference type="RefSeq" id="WP_207796925.1">
    <property type="nucleotide sequence ID" value="NZ_JAGDDX010000005.1"/>
</dbReference>
<dbReference type="SUPFAM" id="SSF53335">
    <property type="entry name" value="S-adenosyl-L-methionine-dependent methyltransferases"/>
    <property type="match status" value="1"/>
</dbReference>
<name>A0A2T1AFA3_TRISK</name>
<keyword evidence="1" id="KW-0808">Transferase</keyword>
<dbReference type="Proteomes" id="UP000237718">
    <property type="component" value="Unassembled WGS sequence"/>
</dbReference>
<dbReference type="GO" id="GO:0032259">
    <property type="term" value="P:methylation"/>
    <property type="evidence" value="ECO:0007669"/>
    <property type="project" value="UniProtKB-KW"/>
</dbReference>
<dbReference type="PANTHER" id="PTHR43861">
    <property type="entry name" value="TRANS-ACONITATE 2-METHYLTRANSFERASE-RELATED"/>
    <property type="match status" value="1"/>
</dbReference>